<name>A0A2S0WH31_9CORY</name>
<feature type="compositionally biased region" description="Polar residues" evidence="6">
    <location>
        <begin position="396"/>
        <end position="414"/>
    </location>
</feature>
<protein>
    <submittedName>
        <fullName evidence="7">Uncharacterized protein</fullName>
    </submittedName>
</protein>
<evidence type="ECO:0000313" key="8">
    <source>
        <dbReference type="Proteomes" id="UP000244754"/>
    </source>
</evidence>
<dbReference type="InterPro" id="IPR000064">
    <property type="entry name" value="NLP_P60_dom"/>
</dbReference>
<dbReference type="GO" id="GO:0006508">
    <property type="term" value="P:proteolysis"/>
    <property type="evidence" value="ECO:0007669"/>
    <property type="project" value="UniProtKB-KW"/>
</dbReference>
<keyword evidence="4" id="KW-0788">Thiol protease</keyword>
<dbReference type="GO" id="GO:0008234">
    <property type="term" value="F:cysteine-type peptidase activity"/>
    <property type="evidence" value="ECO:0007669"/>
    <property type="project" value="UniProtKB-KW"/>
</dbReference>
<organism evidence="7 8">
    <name type="scientific">Corynebacterium liangguodongii</name>
    <dbReference type="NCBI Taxonomy" id="2079535"/>
    <lineage>
        <taxon>Bacteria</taxon>
        <taxon>Bacillati</taxon>
        <taxon>Actinomycetota</taxon>
        <taxon>Actinomycetes</taxon>
        <taxon>Mycobacteriales</taxon>
        <taxon>Corynebacteriaceae</taxon>
        <taxon>Corynebacterium</taxon>
    </lineage>
</organism>
<evidence type="ECO:0000256" key="5">
    <source>
        <dbReference type="SAM" id="Coils"/>
    </source>
</evidence>
<dbReference type="Gene3D" id="3.90.1720.10">
    <property type="entry name" value="endopeptidase domain like (from Nostoc punctiforme)"/>
    <property type="match status" value="1"/>
</dbReference>
<evidence type="ECO:0000256" key="4">
    <source>
        <dbReference type="ARBA" id="ARBA00022807"/>
    </source>
</evidence>
<keyword evidence="2" id="KW-0645">Protease</keyword>
<dbReference type="Gene3D" id="6.10.250.3150">
    <property type="match status" value="1"/>
</dbReference>
<dbReference type="PANTHER" id="PTHR47359">
    <property type="entry name" value="PEPTIDOGLYCAN DL-ENDOPEPTIDASE CWLO"/>
    <property type="match status" value="1"/>
</dbReference>
<gene>
    <name evidence="7" type="ORF">C3E79_05680</name>
</gene>
<keyword evidence="5" id="KW-0175">Coiled coil</keyword>
<dbReference type="AlphaFoldDB" id="A0A2S0WH31"/>
<dbReference type="InterPro" id="IPR051794">
    <property type="entry name" value="PG_Endopeptidase_C40"/>
</dbReference>
<feature type="coiled-coil region" evidence="5">
    <location>
        <begin position="27"/>
        <end position="96"/>
    </location>
</feature>
<feature type="region of interest" description="Disordered" evidence="6">
    <location>
        <begin position="384"/>
        <end position="414"/>
    </location>
</feature>
<keyword evidence="8" id="KW-1185">Reference proteome</keyword>
<feature type="compositionally biased region" description="Basic and acidic residues" evidence="6">
    <location>
        <begin position="157"/>
        <end position="169"/>
    </location>
</feature>
<feature type="compositionally biased region" description="Polar residues" evidence="6">
    <location>
        <begin position="174"/>
        <end position="190"/>
    </location>
</feature>
<sequence length="545" mass="55980">MGLTVAAGTVALAQEVSPAPAQLATEISRAQSRIDELDAAIGVLRENVNRALVDLHDAQSLAEQSRQGADEARRRLEETQAEVERARAELGEVSRSQYRGLGSPSPIAGAAGKDAQQDVLDRSLYLRQQAEAKQSKLDEVERARTEAANEESTLRLAAERAERTAREAAEAENQARSTLEASEAELTSQLAQREAAAAEQEEARQQLDQVRPGAGSVPEQPGAEPAAESAAESVADSAAASQPARPENLGVDKQTLAAVEDAVAAVAPEAPAPKEEDVARALETALTAAPAADSGAASGLTPYAASAGGDAELSSEVVESLIANSPELTEQAAAIAAAAALVGSSQAAHSSFDNPYGGASSKELIAAFSSGLSSVLSANASSDGSAGDVSSVLPEVSTSEQVSDSIQSSLPKMPNSSQVETVIARAQSMIGTPYVWGGGDANGPTTGVDGGSVKGFDCSGLVVYAFAGVGISLPHYSGYQYQRGTQVDPSEAKRGDLFFYGAGGESHVAINLGDGTMIEAPQSGMTVRITPVRWSGMSPKAVRLL</sequence>
<evidence type="ECO:0000256" key="2">
    <source>
        <dbReference type="ARBA" id="ARBA00022670"/>
    </source>
</evidence>
<dbReference type="PANTHER" id="PTHR47359:SF3">
    <property type="entry name" value="NLP_P60 DOMAIN-CONTAINING PROTEIN-RELATED"/>
    <property type="match status" value="1"/>
</dbReference>
<dbReference type="KEGG" id="clia:C3E79_05680"/>
<feature type="compositionally biased region" description="Low complexity" evidence="6">
    <location>
        <begin position="223"/>
        <end position="241"/>
    </location>
</feature>
<reference evidence="8" key="1">
    <citation type="submission" date="2018-01" db="EMBL/GenBank/DDBJ databases">
        <authorList>
            <person name="Li J."/>
        </authorList>
    </citation>
    <scope>NUCLEOTIDE SEQUENCE [LARGE SCALE GENOMIC DNA]</scope>
    <source>
        <strain evidence="8">2184</strain>
    </source>
</reference>
<dbReference type="EMBL" id="CP026948">
    <property type="protein sequence ID" value="AWB85073.1"/>
    <property type="molecule type" value="Genomic_DNA"/>
</dbReference>
<evidence type="ECO:0000313" key="7">
    <source>
        <dbReference type="EMBL" id="AWB85073.1"/>
    </source>
</evidence>
<comment type="similarity">
    <text evidence="1">Belongs to the peptidase C40 family.</text>
</comment>
<feature type="compositionally biased region" description="Basic and acidic residues" evidence="6">
    <location>
        <begin position="133"/>
        <end position="147"/>
    </location>
</feature>
<feature type="region of interest" description="Disordered" evidence="6">
    <location>
        <begin position="131"/>
        <end position="253"/>
    </location>
</feature>
<accession>A0A2S0WH31</accession>
<dbReference type="NCBIfam" id="NF046048">
    <property type="entry name" value="NlpC_P60_DIP1281"/>
    <property type="match status" value="1"/>
</dbReference>
<dbReference type="PROSITE" id="PS51935">
    <property type="entry name" value="NLPC_P60"/>
    <property type="match status" value="1"/>
</dbReference>
<evidence type="ECO:0000256" key="1">
    <source>
        <dbReference type="ARBA" id="ARBA00007074"/>
    </source>
</evidence>
<dbReference type="OrthoDB" id="4771638at2"/>
<dbReference type="SUPFAM" id="SSF54001">
    <property type="entry name" value="Cysteine proteinases"/>
    <property type="match status" value="1"/>
</dbReference>
<dbReference type="Pfam" id="PF00877">
    <property type="entry name" value="NLPC_P60"/>
    <property type="match status" value="1"/>
</dbReference>
<dbReference type="Proteomes" id="UP000244754">
    <property type="component" value="Chromosome"/>
</dbReference>
<keyword evidence="3" id="KW-0378">Hydrolase</keyword>
<evidence type="ECO:0000256" key="6">
    <source>
        <dbReference type="SAM" id="MobiDB-lite"/>
    </source>
</evidence>
<evidence type="ECO:0000256" key="3">
    <source>
        <dbReference type="ARBA" id="ARBA00022801"/>
    </source>
</evidence>
<dbReference type="InterPro" id="IPR038765">
    <property type="entry name" value="Papain-like_cys_pep_sf"/>
</dbReference>
<proteinExistence type="inferred from homology"/>